<sequence length="143" mass="15592">MSLTRVVLSSGRSVDLAELRLSSTYGGMLEGYPCKPVNDMRIRGLVRTAERAFPGTPVHLVPPAREHPDQYAGAFGPVEILPSVACVGLFSSTALDPAHDPVSYRSGLAVVWFQPTPRVPSGCDVEPTLRELPWERLAQDHEL</sequence>
<comment type="caution">
    <text evidence="1">The sequence shown here is derived from an EMBL/GenBank/DDBJ whole genome shotgun (WGS) entry which is preliminary data.</text>
</comment>
<name>A0ABP5WLV4_9ACTN</name>
<dbReference type="EMBL" id="BAAATK010000006">
    <property type="protein sequence ID" value="GAA2428036.1"/>
    <property type="molecule type" value="Genomic_DNA"/>
</dbReference>
<organism evidence="1 2">
    <name type="scientific">Streptomyces glaucus</name>
    <dbReference type="NCBI Taxonomy" id="284029"/>
    <lineage>
        <taxon>Bacteria</taxon>
        <taxon>Bacillati</taxon>
        <taxon>Actinomycetota</taxon>
        <taxon>Actinomycetes</taxon>
        <taxon>Kitasatosporales</taxon>
        <taxon>Streptomycetaceae</taxon>
        <taxon>Streptomyces</taxon>
    </lineage>
</organism>
<protein>
    <submittedName>
        <fullName evidence="1">Uncharacterized protein</fullName>
    </submittedName>
</protein>
<keyword evidence="2" id="KW-1185">Reference proteome</keyword>
<gene>
    <name evidence="1" type="ORF">GCM10010421_14650</name>
</gene>
<evidence type="ECO:0000313" key="1">
    <source>
        <dbReference type="EMBL" id="GAA2428036.1"/>
    </source>
</evidence>
<dbReference type="RefSeq" id="WP_344600786.1">
    <property type="nucleotide sequence ID" value="NZ_BAAATK010000006.1"/>
</dbReference>
<dbReference type="Proteomes" id="UP001500460">
    <property type="component" value="Unassembled WGS sequence"/>
</dbReference>
<reference evidence="2" key="1">
    <citation type="journal article" date="2019" name="Int. J. Syst. Evol. Microbiol.">
        <title>The Global Catalogue of Microorganisms (GCM) 10K type strain sequencing project: providing services to taxonomists for standard genome sequencing and annotation.</title>
        <authorList>
            <consortium name="The Broad Institute Genomics Platform"/>
            <consortium name="The Broad Institute Genome Sequencing Center for Infectious Disease"/>
            <person name="Wu L."/>
            <person name="Ma J."/>
        </authorList>
    </citation>
    <scope>NUCLEOTIDE SEQUENCE [LARGE SCALE GENOMIC DNA]</scope>
    <source>
        <strain evidence="2">JCM 6922</strain>
    </source>
</reference>
<evidence type="ECO:0000313" key="2">
    <source>
        <dbReference type="Proteomes" id="UP001500460"/>
    </source>
</evidence>
<accession>A0ABP5WLV4</accession>
<proteinExistence type="predicted"/>